<comment type="subcellular location">
    <subcellularLocation>
        <location evidence="6">Endomembrane system</location>
        <topology evidence="6">Single-pass membrane protein</topology>
    </subcellularLocation>
    <subcellularLocation>
        <location evidence="1 7">Membrane</location>
        <topology evidence="1 7">Single-pass type II membrane protein</topology>
    </subcellularLocation>
</comment>
<dbReference type="GO" id="GO:0012505">
    <property type="term" value="C:endomembrane system"/>
    <property type="evidence" value="ECO:0007669"/>
    <property type="project" value="UniProtKB-SubCell"/>
</dbReference>
<reference evidence="8 9" key="1">
    <citation type="journal article" date="2017" name="Nat. Commun.">
        <title>Genome assembly with in vitro proximity ligation data and whole-genome triplication in lettuce.</title>
        <authorList>
            <person name="Reyes-Chin-Wo S."/>
            <person name="Wang Z."/>
            <person name="Yang X."/>
            <person name="Kozik A."/>
            <person name="Arikit S."/>
            <person name="Song C."/>
            <person name="Xia L."/>
            <person name="Froenicke L."/>
            <person name="Lavelle D.O."/>
            <person name="Truco M.J."/>
            <person name="Xia R."/>
            <person name="Zhu S."/>
            <person name="Xu C."/>
            <person name="Xu H."/>
            <person name="Xu X."/>
            <person name="Cox K."/>
            <person name="Korf I."/>
            <person name="Meyers B.C."/>
            <person name="Michelmore R.W."/>
        </authorList>
    </citation>
    <scope>NUCLEOTIDE SEQUENCE [LARGE SCALE GENOMIC DNA]</scope>
    <source>
        <strain evidence="9">cv. Salinas</strain>
        <tissue evidence="8">Seedlings</tissue>
    </source>
</reference>
<evidence type="ECO:0000256" key="1">
    <source>
        <dbReference type="ARBA" id="ARBA00004606"/>
    </source>
</evidence>
<dbReference type="Proteomes" id="UP000235145">
    <property type="component" value="Unassembled WGS sequence"/>
</dbReference>
<evidence type="ECO:0000256" key="7">
    <source>
        <dbReference type="RuleBase" id="RU366043"/>
    </source>
</evidence>
<evidence type="ECO:0000313" key="8">
    <source>
        <dbReference type="EMBL" id="KAJ0209842.1"/>
    </source>
</evidence>
<dbReference type="GO" id="GO:0032259">
    <property type="term" value="P:methylation"/>
    <property type="evidence" value="ECO:0007669"/>
    <property type="project" value="UniProtKB-KW"/>
</dbReference>
<dbReference type="EC" id="2.1.1.-" evidence="7"/>
<keyword evidence="9" id="KW-1185">Reference proteome</keyword>
<dbReference type="PANTHER" id="PTHR10108">
    <property type="entry name" value="SAM-DEPENDENT METHYLTRANSFERASE"/>
    <property type="match status" value="1"/>
</dbReference>
<dbReference type="AlphaFoldDB" id="A0A9R1VLY2"/>
<dbReference type="InterPro" id="IPR004159">
    <property type="entry name" value="Put_SAM_MeTrfase"/>
</dbReference>
<keyword evidence="3 7" id="KW-0489">Methyltransferase</keyword>
<organism evidence="8 9">
    <name type="scientific">Lactuca sativa</name>
    <name type="common">Garden lettuce</name>
    <dbReference type="NCBI Taxonomy" id="4236"/>
    <lineage>
        <taxon>Eukaryota</taxon>
        <taxon>Viridiplantae</taxon>
        <taxon>Streptophyta</taxon>
        <taxon>Embryophyta</taxon>
        <taxon>Tracheophyta</taxon>
        <taxon>Spermatophyta</taxon>
        <taxon>Magnoliopsida</taxon>
        <taxon>eudicotyledons</taxon>
        <taxon>Gunneridae</taxon>
        <taxon>Pentapetalae</taxon>
        <taxon>asterids</taxon>
        <taxon>campanulids</taxon>
        <taxon>Asterales</taxon>
        <taxon>Asteraceae</taxon>
        <taxon>Cichorioideae</taxon>
        <taxon>Cichorieae</taxon>
        <taxon>Lactucinae</taxon>
        <taxon>Lactuca</taxon>
    </lineage>
</organism>
<dbReference type="EMBL" id="NBSK02000004">
    <property type="protein sequence ID" value="KAJ0209842.1"/>
    <property type="molecule type" value="Genomic_DNA"/>
</dbReference>
<proteinExistence type="inferred from homology"/>
<name>A0A9R1VLY2_LACSA</name>
<keyword evidence="4 7" id="KW-0812">Transmembrane</keyword>
<dbReference type="InterPro" id="IPR029063">
    <property type="entry name" value="SAM-dependent_MTases_sf"/>
</dbReference>
<evidence type="ECO:0000313" key="9">
    <source>
        <dbReference type="Proteomes" id="UP000235145"/>
    </source>
</evidence>
<gene>
    <name evidence="8" type="ORF">LSAT_V11C400214300</name>
</gene>
<evidence type="ECO:0000256" key="6">
    <source>
        <dbReference type="ARBA" id="ARBA00037847"/>
    </source>
</evidence>
<keyword evidence="7" id="KW-0808">Transferase</keyword>
<protein>
    <recommendedName>
        <fullName evidence="7">Methyltransferase</fullName>
        <ecNumber evidence="7">2.1.1.-</ecNumber>
    </recommendedName>
</protein>
<keyword evidence="4 7" id="KW-0735">Signal-anchor</keyword>
<evidence type="ECO:0000256" key="2">
    <source>
        <dbReference type="ARBA" id="ARBA00008361"/>
    </source>
</evidence>
<accession>A0A9R1VLY2</accession>
<evidence type="ECO:0000256" key="3">
    <source>
        <dbReference type="ARBA" id="ARBA00022603"/>
    </source>
</evidence>
<evidence type="ECO:0000256" key="5">
    <source>
        <dbReference type="ARBA" id="ARBA00023180"/>
    </source>
</evidence>
<dbReference type="GO" id="GO:0008168">
    <property type="term" value="F:methyltransferase activity"/>
    <property type="evidence" value="ECO:0007669"/>
    <property type="project" value="UniProtKB-UniRule"/>
</dbReference>
<comment type="caution">
    <text evidence="8">The sequence shown here is derived from an EMBL/GenBank/DDBJ whole genome shotgun (WGS) entry which is preliminary data.</text>
</comment>
<dbReference type="PANTHER" id="PTHR10108:SF1077">
    <property type="entry name" value="METHYLTRANSFERASE PMT27-RELATED"/>
    <property type="match status" value="1"/>
</dbReference>
<dbReference type="GO" id="GO:0016020">
    <property type="term" value="C:membrane"/>
    <property type="evidence" value="ECO:0007669"/>
    <property type="project" value="UniProtKB-SubCell"/>
</dbReference>
<dbReference type="SUPFAM" id="SSF53335">
    <property type="entry name" value="S-adenosyl-L-methionine-dependent methyltransferases"/>
    <property type="match status" value="1"/>
</dbReference>
<dbReference type="Pfam" id="PF03141">
    <property type="entry name" value="Methyltransf_29"/>
    <property type="match status" value="1"/>
</dbReference>
<evidence type="ECO:0000256" key="4">
    <source>
        <dbReference type="ARBA" id="ARBA00022968"/>
    </source>
</evidence>
<comment type="similarity">
    <text evidence="2 7">Belongs to the methyltransferase superfamily.</text>
</comment>
<sequence length="332" mass="38382">MFKSSNPKITLINIQHLEMSALTVAMCWKLVTIKKDKLNAISVAVYHKPDSNECYHLRKTQQPPMCELNDDPDAAWYDFAFEVNASYFGESDGVMYEPLHACMHEVPMGETYRGSHWPEEWPDRVQKPPYWLNKSQIAISGKPTANDFIADYEHWKQVISKSYMSKLGINWSSLRNVMDMRATYGGFAAAVKDLNLWVLNVVNIDSPDTLPLIFERGLFGIYHDWCESFSTYPRTYDLLHADYLFSNLKSRCNIKSVMAEVDRILRPGGNLIARDESSMIMEIEKVLKSLHWEVNSTFTNKQEGIISECIDLDHRMNRINSNDLRVYDITIE</sequence>
<keyword evidence="5 7" id="KW-0325">Glycoprotein</keyword>